<sequence length="432" mass="47874">MTLIMKSAPFAAETKIDGSETEIWRIAILVLAIMPAFHMVATWDADGNLTWYAHILRVFSLPVILLEIFLLIFSYVKGWRPWEQFKSIPKIIQIAAYIFLGVGFVSSIQSGNLLVLSLLNFFKSIMQILFLSAMTYTITNSPKFNLLKWHSFITLGACAYVALMVLFCLIIPNPDTFRWVERIPSATNIRQIGNVIGILAIVPVVLLYTVRERIYWPFIVAANITLLAFLMWSGTRGGLVGYFIAIAMIPLFAWKLLNRRIITTMLLTWATSVGIALALPIPAEGFGLIRVQESMKAEDVTSGRLAVWNSTIEAIKEAPLIGHGSGTFRSNMARTKGYHYNHPHNFILQFIYDWGFLGGGIAAIFVILFGLNLLLLLSASIVPKATAIGAFSAITSVALIDGTLFYPLPMIIALALIAPALAEKASRDNQLT</sequence>
<keyword evidence="2 5" id="KW-0812">Transmembrane</keyword>
<dbReference type="Proteomes" id="UP000428803">
    <property type="component" value="Chromosome"/>
</dbReference>
<gene>
    <name evidence="7" type="ORF">EUU25_06580</name>
</gene>
<feature type="transmembrane region" description="Helical" evidence="5">
    <location>
        <begin position="354"/>
        <end position="374"/>
    </location>
</feature>
<feature type="transmembrane region" description="Helical" evidence="5">
    <location>
        <begin position="114"/>
        <end position="139"/>
    </location>
</feature>
<evidence type="ECO:0000259" key="6">
    <source>
        <dbReference type="Pfam" id="PF04932"/>
    </source>
</evidence>
<feature type="transmembrane region" description="Helical" evidence="5">
    <location>
        <begin position="215"/>
        <end position="233"/>
    </location>
</feature>
<keyword evidence="8" id="KW-1185">Reference proteome</keyword>
<evidence type="ECO:0000313" key="7">
    <source>
        <dbReference type="EMBL" id="QGY80312.1"/>
    </source>
</evidence>
<evidence type="ECO:0000256" key="5">
    <source>
        <dbReference type="SAM" id="Phobius"/>
    </source>
</evidence>
<dbReference type="OrthoDB" id="8479685at2"/>
<feature type="transmembrane region" description="Helical" evidence="5">
    <location>
        <begin position="55"/>
        <end position="76"/>
    </location>
</feature>
<keyword evidence="3 5" id="KW-1133">Transmembrane helix</keyword>
<dbReference type="InterPro" id="IPR007016">
    <property type="entry name" value="O-antigen_ligase-rel_domated"/>
</dbReference>
<evidence type="ECO:0000256" key="2">
    <source>
        <dbReference type="ARBA" id="ARBA00022692"/>
    </source>
</evidence>
<keyword evidence="4 5" id="KW-0472">Membrane</keyword>
<dbReference type="PANTHER" id="PTHR37422:SF13">
    <property type="entry name" value="LIPOPOLYSACCHARIDE BIOSYNTHESIS PROTEIN PA4999-RELATED"/>
    <property type="match status" value="1"/>
</dbReference>
<name>A0A6I6LCV6_9SPHN</name>
<organism evidence="7 8">
    <name type="scientific">Sphingorhabdus lacus</name>
    <dbReference type="NCBI Taxonomy" id="392610"/>
    <lineage>
        <taxon>Bacteria</taxon>
        <taxon>Pseudomonadati</taxon>
        <taxon>Pseudomonadota</taxon>
        <taxon>Alphaproteobacteria</taxon>
        <taxon>Sphingomonadales</taxon>
        <taxon>Sphingomonadaceae</taxon>
        <taxon>Sphingorhabdus</taxon>
    </lineage>
</organism>
<feature type="transmembrane region" description="Helical" evidence="5">
    <location>
        <begin position="239"/>
        <end position="257"/>
    </location>
</feature>
<reference evidence="8" key="1">
    <citation type="submission" date="2019-01" db="EMBL/GenBank/DDBJ databases">
        <title>Sphingorhabdus lacus sp.nov., isolated from an oligotrophic freshwater lake.</title>
        <authorList>
            <person name="Park M."/>
        </authorList>
    </citation>
    <scope>NUCLEOTIDE SEQUENCE [LARGE SCALE GENOMIC DNA]</scope>
    <source>
        <strain evidence="8">IMCC1753</strain>
    </source>
</reference>
<dbReference type="KEGG" id="slaa:EUU25_06580"/>
<dbReference type="AlphaFoldDB" id="A0A6I6LCV6"/>
<keyword evidence="7" id="KW-0436">Ligase</keyword>
<evidence type="ECO:0000256" key="3">
    <source>
        <dbReference type="ARBA" id="ARBA00022989"/>
    </source>
</evidence>
<evidence type="ECO:0000313" key="8">
    <source>
        <dbReference type="Proteomes" id="UP000428803"/>
    </source>
</evidence>
<evidence type="ECO:0000256" key="1">
    <source>
        <dbReference type="ARBA" id="ARBA00004141"/>
    </source>
</evidence>
<dbReference type="InterPro" id="IPR051533">
    <property type="entry name" value="WaaL-like"/>
</dbReference>
<proteinExistence type="predicted"/>
<dbReference type="EMBL" id="CP035733">
    <property type="protein sequence ID" value="QGY80312.1"/>
    <property type="molecule type" value="Genomic_DNA"/>
</dbReference>
<dbReference type="RefSeq" id="WP_158899420.1">
    <property type="nucleotide sequence ID" value="NZ_CP035733.1"/>
</dbReference>
<protein>
    <submittedName>
        <fullName evidence="7">O-antigen ligase domain-containing protein</fullName>
    </submittedName>
</protein>
<feature type="transmembrane region" description="Helical" evidence="5">
    <location>
        <begin position="406"/>
        <end position="422"/>
    </location>
</feature>
<feature type="transmembrane region" description="Helical" evidence="5">
    <location>
        <begin position="192"/>
        <end position="210"/>
    </location>
</feature>
<comment type="subcellular location">
    <subcellularLocation>
        <location evidence="1">Membrane</location>
        <topology evidence="1">Multi-pass membrane protein</topology>
    </subcellularLocation>
</comment>
<feature type="domain" description="O-antigen ligase-related" evidence="6">
    <location>
        <begin position="222"/>
        <end position="360"/>
    </location>
</feature>
<dbReference type="GO" id="GO:0016020">
    <property type="term" value="C:membrane"/>
    <property type="evidence" value="ECO:0007669"/>
    <property type="project" value="UniProtKB-SubCell"/>
</dbReference>
<feature type="transmembrane region" description="Helical" evidence="5">
    <location>
        <begin position="88"/>
        <end position="108"/>
    </location>
</feature>
<dbReference type="Pfam" id="PF04932">
    <property type="entry name" value="Wzy_C"/>
    <property type="match status" value="1"/>
</dbReference>
<dbReference type="GO" id="GO:0016874">
    <property type="term" value="F:ligase activity"/>
    <property type="evidence" value="ECO:0007669"/>
    <property type="project" value="UniProtKB-KW"/>
</dbReference>
<accession>A0A6I6LCV6</accession>
<feature type="transmembrane region" description="Helical" evidence="5">
    <location>
        <begin position="23"/>
        <end position="43"/>
    </location>
</feature>
<evidence type="ECO:0000256" key="4">
    <source>
        <dbReference type="ARBA" id="ARBA00023136"/>
    </source>
</evidence>
<feature type="transmembrane region" description="Helical" evidence="5">
    <location>
        <begin position="264"/>
        <end position="283"/>
    </location>
</feature>
<feature type="transmembrane region" description="Helical" evidence="5">
    <location>
        <begin position="151"/>
        <end position="172"/>
    </location>
</feature>
<dbReference type="PANTHER" id="PTHR37422">
    <property type="entry name" value="TEICHURONIC ACID BIOSYNTHESIS PROTEIN TUAE"/>
    <property type="match status" value="1"/>
</dbReference>